<dbReference type="EMBL" id="QQBB01000001">
    <property type="protein sequence ID" value="RDI62677.1"/>
    <property type="molecule type" value="Genomic_DNA"/>
</dbReference>
<evidence type="ECO:0000313" key="1">
    <source>
        <dbReference type="EMBL" id="RDI62677.1"/>
    </source>
</evidence>
<gene>
    <name evidence="1" type="ORF">DES45_101948</name>
</gene>
<sequence>MKLATPTDLEPLVVPINEGRRLAGNIGRTKFYELINDGKVRTVTIGRRRLVFVASIRELLEGSRVLPDQL</sequence>
<evidence type="ECO:0008006" key="3">
    <source>
        <dbReference type="Google" id="ProtNLM"/>
    </source>
</evidence>
<proteinExistence type="predicted"/>
<dbReference type="AlphaFoldDB" id="A0A370HVZ5"/>
<protein>
    <recommendedName>
        <fullName evidence="3">Excisionase family DNA binding protein</fullName>
    </recommendedName>
</protein>
<name>A0A370HVZ5_9HYPH</name>
<comment type="caution">
    <text evidence="1">The sequence shown here is derived from an EMBL/GenBank/DDBJ whole genome shotgun (WGS) entry which is preliminary data.</text>
</comment>
<accession>A0A370HVZ5</accession>
<evidence type="ECO:0000313" key="2">
    <source>
        <dbReference type="Proteomes" id="UP000254925"/>
    </source>
</evidence>
<reference evidence="1 2" key="1">
    <citation type="submission" date="2018-07" db="EMBL/GenBank/DDBJ databases">
        <title>Genomic Encyclopedia of Type Strains, Phase IV (KMG-IV): sequencing the most valuable type-strain genomes for metagenomic binning, comparative biology and taxonomic classification.</title>
        <authorList>
            <person name="Goeker M."/>
        </authorList>
    </citation>
    <scope>NUCLEOTIDE SEQUENCE [LARGE SCALE GENOMIC DNA]</scope>
    <source>
        <strain evidence="1 2">DSM 14364</strain>
    </source>
</reference>
<organism evidence="1 2">
    <name type="scientific">Microvirga subterranea</name>
    <dbReference type="NCBI Taxonomy" id="186651"/>
    <lineage>
        <taxon>Bacteria</taxon>
        <taxon>Pseudomonadati</taxon>
        <taxon>Pseudomonadota</taxon>
        <taxon>Alphaproteobacteria</taxon>
        <taxon>Hyphomicrobiales</taxon>
        <taxon>Methylobacteriaceae</taxon>
        <taxon>Microvirga</taxon>
    </lineage>
</organism>
<dbReference type="Proteomes" id="UP000254925">
    <property type="component" value="Unassembled WGS sequence"/>
</dbReference>
<dbReference type="RefSeq" id="WP_210210176.1">
    <property type="nucleotide sequence ID" value="NZ_QQBB01000001.1"/>
</dbReference>
<keyword evidence="2" id="KW-1185">Reference proteome</keyword>